<dbReference type="EMBL" id="QGLF01000005">
    <property type="protein sequence ID" value="PWR18815.1"/>
    <property type="molecule type" value="Genomic_DNA"/>
</dbReference>
<evidence type="ECO:0000256" key="1">
    <source>
        <dbReference type="ARBA" id="ARBA00023015"/>
    </source>
</evidence>
<evidence type="ECO:0000259" key="3">
    <source>
        <dbReference type="PROSITE" id="PS01124"/>
    </source>
</evidence>
<proteinExistence type="predicted"/>
<dbReference type="OrthoDB" id="9793422at2"/>
<dbReference type="InterPro" id="IPR009057">
    <property type="entry name" value="Homeodomain-like_sf"/>
</dbReference>
<name>A0A317E0Y8_9PROT</name>
<feature type="domain" description="HTH araC/xylS-type" evidence="3">
    <location>
        <begin position="212"/>
        <end position="310"/>
    </location>
</feature>
<dbReference type="Pfam" id="PF01965">
    <property type="entry name" value="DJ-1_PfpI"/>
    <property type="match status" value="1"/>
</dbReference>
<dbReference type="Pfam" id="PF12833">
    <property type="entry name" value="HTH_18"/>
    <property type="match status" value="1"/>
</dbReference>
<dbReference type="Proteomes" id="UP000246077">
    <property type="component" value="Unassembled WGS sequence"/>
</dbReference>
<sequence>MARAVCFLVYPDFVLFDLSGPLEAFTLARGLSGGEYRLRVASLAGGLVRSSAGLEVLTEPLGEEAIDTLLVPGAPAPLDDRGAVALAAAVAAAAARVRRCASVCTGAFILGAAGLLDGRQATTHWLGAPQLQALCPAARIEGDRIFVRDGAVWTSAGMSAGIDLALALIEDDLGAEVACNVARLMVVYHRRPGGQNQFSSLLDLDPGADRIRKVLSFARDNLAADLGVERLAAIAGLSARQFSRAFTGACGMTPARAVERLRVEAARPPVEDGRKSFDEIAREAGFGDPERMCQGFLRVLGQTPQEARRRARAQTLSR</sequence>
<gene>
    <name evidence="4" type="ORF">DKG75_17700</name>
</gene>
<accession>A0A317E0Y8</accession>
<dbReference type="SMART" id="SM00342">
    <property type="entry name" value="HTH_ARAC"/>
    <property type="match status" value="1"/>
</dbReference>
<dbReference type="PANTHER" id="PTHR43130">
    <property type="entry name" value="ARAC-FAMILY TRANSCRIPTIONAL REGULATOR"/>
    <property type="match status" value="1"/>
</dbReference>
<dbReference type="InterPro" id="IPR002818">
    <property type="entry name" value="DJ-1/PfpI"/>
</dbReference>
<evidence type="ECO:0000313" key="4">
    <source>
        <dbReference type="EMBL" id="PWR18815.1"/>
    </source>
</evidence>
<dbReference type="Gene3D" id="1.10.10.60">
    <property type="entry name" value="Homeodomain-like"/>
    <property type="match status" value="1"/>
</dbReference>
<dbReference type="InterPro" id="IPR029062">
    <property type="entry name" value="Class_I_gatase-like"/>
</dbReference>
<dbReference type="CDD" id="cd03137">
    <property type="entry name" value="GATase1_AraC_1"/>
    <property type="match status" value="1"/>
</dbReference>
<dbReference type="GO" id="GO:0003700">
    <property type="term" value="F:DNA-binding transcription factor activity"/>
    <property type="evidence" value="ECO:0007669"/>
    <property type="project" value="InterPro"/>
</dbReference>
<evidence type="ECO:0000313" key="5">
    <source>
        <dbReference type="Proteomes" id="UP000246077"/>
    </source>
</evidence>
<comment type="caution">
    <text evidence="4">The sequence shown here is derived from an EMBL/GenBank/DDBJ whole genome shotgun (WGS) entry which is preliminary data.</text>
</comment>
<dbReference type="Gene3D" id="3.40.50.880">
    <property type="match status" value="1"/>
</dbReference>
<organism evidence="4 5">
    <name type="scientific">Zavarzinia compransoris</name>
    <dbReference type="NCBI Taxonomy" id="1264899"/>
    <lineage>
        <taxon>Bacteria</taxon>
        <taxon>Pseudomonadati</taxon>
        <taxon>Pseudomonadota</taxon>
        <taxon>Alphaproteobacteria</taxon>
        <taxon>Rhodospirillales</taxon>
        <taxon>Zavarziniaceae</taxon>
        <taxon>Zavarzinia</taxon>
    </lineage>
</organism>
<protein>
    <submittedName>
        <fullName evidence="4">AraC family transcriptional regulator</fullName>
    </submittedName>
</protein>
<keyword evidence="2" id="KW-0804">Transcription</keyword>
<dbReference type="InterPro" id="IPR052158">
    <property type="entry name" value="INH-QAR"/>
</dbReference>
<dbReference type="InterPro" id="IPR018060">
    <property type="entry name" value="HTH_AraC"/>
</dbReference>
<dbReference type="PANTHER" id="PTHR43130:SF3">
    <property type="entry name" value="HTH-TYPE TRANSCRIPTIONAL REGULATOR RV1931C"/>
    <property type="match status" value="1"/>
</dbReference>
<reference evidence="5" key="1">
    <citation type="submission" date="2018-05" db="EMBL/GenBank/DDBJ databases">
        <title>Zavarzinia sp. HR-AS.</title>
        <authorList>
            <person name="Lee Y."/>
            <person name="Jeon C.O."/>
        </authorList>
    </citation>
    <scope>NUCLEOTIDE SEQUENCE [LARGE SCALE GENOMIC DNA]</scope>
    <source>
        <strain evidence="5">DSM 1231</strain>
    </source>
</reference>
<keyword evidence="1" id="KW-0805">Transcription regulation</keyword>
<dbReference type="AlphaFoldDB" id="A0A317E0Y8"/>
<dbReference type="RefSeq" id="WP_109922501.1">
    <property type="nucleotide sequence ID" value="NZ_QGLF01000005.1"/>
</dbReference>
<dbReference type="SUPFAM" id="SSF52317">
    <property type="entry name" value="Class I glutamine amidotransferase-like"/>
    <property type="match status" value="1"/>
</dbReference>
<dbReference type="SUPFAM" id="SSF46689">
    <property type="entry name" value="Homeodomain-like"/>
    <property type="match status" value="2"/>
</dbReference>
<dbReference type="GO" id="GO:0043565">
    <property type="term" value="F:sequence-specific DNA binding"/>
    <property type="evidence" value="ECO:0007669"/>
    <property type="project" value="InterPro"/>
</dbReference>
<dbReference type="PROSITE" id="PS01124">
    <property type="entry name" value="HTH_ARAC_FAMILY_2"/>
    <property type="match status" value="1"/>
</dbReference>
<keyword evidence="5" id="KW-1185">Reference proteome</keyword>
<evidence type="ECO:0000256" key="2">
    <source>
        <dbReference type="ARBA" id="ARBA00023163"/>
    </source>
</evidence>